<dbReference type="Proteomes" id="UP000632766">
    <property type="component" value="Unassembled WGS sequence"/>
</dbReference>
<name>A0A8J7HRW1_9NOST</name>
<proteinExistence type="predicted"/>
<dbReference type="EMBL" id="JAECZC010000017">
    <property type="protein sequence ID" value="MBH8562920.1"/>
    <property type="molecule type" value="Genomic_DNA"/>
</dbReference>
<sequence length="332" mass="39122">MSEVRADYDGAWKEAVEQYFEAFLAFLFPEIQAEIDWERGYEFLEQELQQLIKESEVGKQFVDKLIKVWLKDGKETWLLIHLEIQSQVDPNFTKRMFSYHYRIFDRYNQEVVSLAILGDNQANWRPQEYSYGRWGCCLSLQFPIVKLLDYESRWSELEQSDSPFAVLVMAHLRTQATTQDLTGRLQWKLRLIKRMYEVGYSRDKILQLFQLLDRLMTLPPELDLNFKAELDRFEAEQQMTYITSIERISIAEATQKHISQILTIRFKDVPTELVEKLNKLYDIELLNQLLEKAVTIGSISEFGQQLSQEDTNTDRSKRISGSLLDLSTEKIG</sequence>
<dbReference type="RefSeq" id="WP_198124819.1">
    <property type="nucleotide sequence ID" value="NZ_JAECZC010000017.1"/>
</dbReference>
<evidence type="ECO:0000313" key="2">
    <source>
        <dbReference type="Proteomes" id="UP000632766"/>
    </source>
</evidence>
<comment type="caution">
    <text evidence="1">The sequence shown here is derived from an EMBL/GenBank/DDBJ whole genome shotgun (WGS) entry which is preliminary data.</text>
</comment>
<dbReference type="PANTHER" id="PTHR35586">
    <property type="entry name" value="SLL1691 PROTEIN"/>
    <property type="match status" value="1"/>
</dbReference>
<gene>
    <name evidence="1" type="ORF">I8748_12135</name>
</gene>
<keyword evidence="2" id="KW-1185">Reference proteome</keyword>
<organism evidence="1 2">
    <name type="scientific">Amazonocrinis nigriterrae CENA67</name>
    <dbReference type="NCBI Taxonomy" id="2794033"/>
    <lineage>
        <taxon>Bacteria</taxon>
        <taxon>Bacillati</taxon>
        <taxon>Cyanobacteriota</taxon>
        <taxon>Cyanophyceae</taxon>
        <taxon>Nostocales</taxon>
        <taxon>Nostocaceae</taxon>
        <taxon>Amazonocrinis</taxon>
        <taxon>Amazonocrinis nigriterrae</taxon>
    </lineage>
</organism>
<evidence type="ECO:0000313" key="1">
    <source>
        <dbReference type="EMBL" id="MBH8562920.1"/>
    </source>
</evidence>
<protein>
    <submittedName>
        <fullName evidence="1">Rpn family recombination-promoting nuclease/putative transposase</fullName>
    </submittedName>
</protein>
<dbReference type="AlphaFoldDB" id="A0A8J7HRW1"/>
<accession>A0A8J7HRW1</accession>
<reference evidence="1 2" key="1">
    <citation type="journal article" date="2021" name="Int. J. Syst. Evol. Microbiol.">
        <title>Amazonocrinis nigriterrae gen. nov., sp. nov., Atlanticothrix silvestris gen. nov., sp. nov. and Dendronalium phyllosphericum gen. nov., sp. nov., nostocacean cyanobacteria from Brazilian environments.</title>
        <authorList>
            <person name="Alvarenga D.O."/>
            <person name="Andreote A.P.D."/>
            <person name="Branco L.H.Z."/>
            <person name="Delbaje E."/>
            <person name="Cruz R.B."/>
            <person name="Varani A.M."/>
            <person name="Fiore M.F."/>
        </authorList>
    </citation>
    <scope>NUCLEOTIDE SEQUENCE [LARGE SCALE GENOMIC DNA]</scope>
    <source>
        <strain evidence="1 2">CENA67</strain>
    </source>
</reference>
<dbReference type="PANTHER" id="PTHR35586:SF1">
    <property type="entry name" value="SLL1691 PROTEIN"/>
    <property type="match status" value="1"/>
</dbReference>